<dbReference type="Proteomes" id="UP000886632">
    <property type="component" value="Unassembled WGS sequence"/>
</dbReference>
<evidence type="ECO:0000313" key="2">
    <source>
        <dbReference type="Proteomes" id="UP000886632"/>
    </source>
</evidence>
<gene>
    <name evidence="1" type="ORF">IPP00_02985</name>
</gene>
<organism evidence="1 2">
    <name type="scientific">Candidatus Phosphoribacter hodrii</name>
    <dbReference type="NCBI Taxonomy" id="2953743"/>
    <lineage>
        <taxon>Bacteria</taxon>
        <taxon>Bacillati</taxon>
        <taxon>Actinomycetota</taxon>
        <taxon>Actinomycetes</taxon>
        <taxon>Micrococcales</taxon>
        <taxon>Dermatophilaceae</taxon>
        <taxon>Candidatus Phosphoribacter</taxon>
    </lineage>
</organism>
<dbReference type="EMBL" id="JADKGK010000006">
    <property type="protein sequence ID" value="MBL0002989.1"/>
    <property type="molecule type" value="Genomic_DNA"/>
</dbReference>
<dbReference type="AlphaFoldDB" id="A0A9D7T5F8"/>
<comment type="caution">
    <text evidence="1">The sequence shown here is derived from an EMBL/GenBank/DDBJ whole genome shotgun (WGS) entry which is preliminary data.</text>
</comment>
<protein>
    <submittedName>
        <fullName evidence="1">Uncharacterized protein</fullName>
    </submittedName>
</protein>
<name>A0A9D7T5F8_9MICO</name>
<evidence type="ECO:0000313" key="1">
    <source>
        <dbReference type="EMBL" id="MBL0002989.1"/>
    </source>
</evidence>
<accession>A0A9D7T5F8</accession>
<proteinExistence type="predicted"/>
<sequence length="133" mass="13978">MLLTAGRVGLLSDDVSTNSVLAHELSLVSGAPAADRIRTSKDLGELMVIAHACSLAKEGVTAYIVIDDGNGRRLAKAAQKRVEAAGYSGALALLSTRGILEQAEPSWLKGSVDWRDAYARMRAFDDGLGPLPG</sequence>
<reference evidence="1" key="1">
    <citation type="submission" date="2020-10" db="EMBL/GenBank/DDBJ databases">
        <title>Connecting structure to function with the recovery of over 1000 high-quality activated sludge metagenome-assembled genomes encoding full-length rRNA genes using long-read sequencing.</title>
        <authorList>
            <person name="Singleton C.M."/>
            <person name="Petriglieri F."/>
            <person name="Kristensen J.M."/>
            <person name="Kirkegaard R.H."/>
            <person name="Michaelsen T.Y."/>
            <person name="Andersen M.H."/>
            <person name="Karst S.M."/>
            <person name="Dueholm M.S."/>
            <person name="Nielsen P.H."/>
            <person name="Albertsen M."/>
        </authorList>
    </citation>
    <scope>NUCLEOTIDE SEQUENCE</scope>
    <source>
        <strain evidence="1">Ribe_18-Q3-R11-54_MAXAC.001</strain>
    </source>
</reference>